<evidence type="ECO:0000256" key="5">
    <source>
        <dbReference type="ARBA" id="ARBA00022771"/>
    </source>
</evidence>
<evidence type="ECO:0000256" key="8">
    <source>
        <dbReference type="ARBA" id="ARBA00023125"/>
    </source>
</evidence>
<reference evidence="14" key="1">
    <citation type="submission" date="2022-11" db="EMBL/GenBank/DDBJ databases">
        <title>Centuries of genome instability and evolution in soft-shell clam transmissible cancer (bioRxiv).</title>
        <authorList>
            <person name="Hart S.F.M."/>
            <person name="Yonemitsu M.A."/>
            <person name="Giersch R.M."/>
            <person name="Beal B.F."/>
            <person name="Arriagada G."/>
            <person name="Davis B.W."/>
            <person name="Ostrander E.A."/>
            <person name="Goff S.P."/>
            <person name="Metzger M.J."/>
        </authorList>
    </citation>
    <scope>NUCLEOTIDE SEQUENCE</scope>
    <source>
        <strain evidence="14">MELC-2E11</strain>
        <tissue evidence="14">Siphon/mantle</tissue>
    </source>
</reference>
<dbReference type="SUPFAM" id="SSF57667">
    <property type="entry name" value="beta-beta-alpha zinc fingers"/>
    <property type="match status" value="1"/>
</dbReference>
<evidence type="ECO:0000256" key="2">
    <source>
        <dbReference type="ARBA" id="ARBA00006991"/>
    </source>
</evidence>
<gene>
    <name evidence="14" type="ORF">MAR_028731</name>
</gene>
<dbReference type="Gene3D" id="3.30.160.60">
    <property type="entry name" value="Classic Zinc Finger"/>
    <property type="match status" value="1"/>
</dbReference>
<name>A0ABY7DGC9_MYAAR</name>
<proteinExistence type="inferred from homology"/>
<dbReference type="InterPro" id="IPR036236">
    <property type="entry name" value="Znf_C2H2_sf"/>
</dbReference>
<dbReference type="PROSITE" id="PS50157">
    <property type="entry name" value="ZINC_FINGER_C2H2_2"/>
    <property type="match status" value="2"/>
</dbReference>
<evidence type="ECO:0000256" key="1">
    <source>
        <dbReference type="ARBA" id="ARBA00004123"/>
    </source>
</evidence>
<feature type="region of interest" description="Disordered" evidence="12">
    <location>
        <begin position="1"/>
        <end position="26"/>
    </location>
</feature>
<keyword evidence="4" id="KW-0677">Repeat</keyword>
<feature type="compositionally biased region" description="Basic and acidic residues" evidence="12">
    <location>
        <begin position="249"/>
        <end position="260"/>
    </location>
</feature>
<evidence type="ECO:0000256" key="4">
    <source>
        <dbReference type="ARBA" id="ARBA00022737"/>
    </source>
</evidence>
<keyword evidence="9" id="KW-0804">Transcription</keyword>
<dbReference type="PROSITE" id="PS00028">
    <property type="entry name" value="ZINC_FINGER_C2H2_1"/>
    <property type="match status" value="2"/>
</dbReference>
<keyword evidence="7" id="KW-0805">Transcription regulation</keyword>
<feature type="region of interest" description="Disordered" evidence="12">
    <location>
        <begin position="137"/>
        <end position="164"/>
    </location>
</feature>
<dbReference type="SMART" id="SM00355">
    <property type="entry name" value="ZnF_C2H2"/>
    <property type="match status" value="2"/>
</dbReference>
<organism evidence="14 15">
    <name type="scientific">Mya arenaria</name>
    <name type="common">Soft-shell clam</name>
    <dbReference type="NCBI Taxonomy" id="6604"/>
    <lineage>
        <taxon>Eukaryota</taxon>
        <taxon>Metazoa</taxon>
        <taxon>Spiralia</taxon>
        <taxon>Lophotrochozoa</taxon>
        <taxon>Mollusca</taxon>
        <taxon>Bivalvia</taxon>
        <taxon>Autobranchia</taxon>
        <taxon>Heteroconchia</taxon>
        <taxon>Euheterodonta</taxon>
        <taxon>Imparidentia</taxon>
        <taxon>Neoheterodontei</taxon>
        <taxon>Myida</taxon>
        <taxon>Myoidea</taxon>
        <taxon>Myidae</taxon>
        <taxon>Mya</taxon>
    </lineage>
</organism>
<feature type="domain" description="C2H2-type" evidence="13">
    <location>
        <begin position="365"/>
        <end position="393"/>
    </location>
</feature>
<feature type="compositionally biased region" description="Polar residues" evidence="12">
    <location>
        <begin position="1"/>
        <end position="10"/>
    </location>
</feature>
<feature type="compositionally biased region" description="Basic and acidic residues" evidence="12">
    <location>
        <begin position="222"/>
        <end position="241"/>
    </location>
</feature>
<dbReference type="PANTHER" id="PTHR24393">
    <property type="entry name" value="ZINC FINGER PROTEIN"/>
    <property type="match status" value="1"/>
</dbReference>
<evidence type="ECO:0000313" key="15">
    <source>
        <dbReference type="Proteomes" id="UP001164746"/>
    </source>
</evidence>
<evidence type="ECO:0000256" key="12">
    <source>
        <dbReference type="SAM" id="MobiDB-lite"/>
    </source>
</evidence>
<evidence type="ECO:0000256" key="11">
    <source>
        <dbReference type="PROSITE-ProRule" id="PRU00042"/>
    </source>
</evidence>
<dbReference type="Proteomes" id="UP001164746">
    <property type="component" value="Chromosome 2"/>
</dbReference>
<evidence type="ECO:0000256" key="3">
    <source>
        <dbReference type="ARBA" id="ARBA00022723"/>
    </source>
</evidence>
<feature type="domain" description="C2H2-type" evidence="13">
    <location>
        <begin position="339"/>
        <end position="366"/>
    </location>
</feature>
<evidence type="ECO:0000256" key="7">
    <source>
        <dbReference type="ARBA" id="ARBA00023015"/>
    </source>
</evidence>
<keyword evidence="6" id="KW-0862">Zinc</keyword>
<keyword evidence="15" id="KW-1185">Reference proteome</keyword>
<dbReference type="EMBL" id="CP111013">
    <property type="protein sequence ID" value="WAQ96041.1"/>
    <property type="molecule type" value="Genomic_DNA"/>
</dbReference>
<comment type="similarity">
    <text evidence="2">Belongs to the krueppel C2H2-type zinc-finger protein family.</text>
</comment>
<feature type="region of interest" description="Disordered" evidence="12">
    <location>
        <begin position="191"/>
        <end position="260"/>
    </location>
</feature>
<sequence>MSTISQIQGNTGMGPRRKKINRGTAARKSIKEEAVINAQALRKDEAGIKIQKLISDLVSSGYEALVVATRVEEDMLIYQGSELGVDFLNNNEQLLKDFLPFCKNDLNIDDFDTTRLKPNETANQNGDIEADVDIGMEAEDGNDDTDVDDIDEGTRNDCLESEEIETDCSGETSLKLKKAKLSVKEKEIERGRIDKRKAKEKNQHDGSDLDSAPSNADENNENECKNEEDGRTGSGNKDEKPVKKRRVRSDRQKKMKVVDPKRCRDKTVVLPDEVMAGIYVKTYKRFIVGKDDTLADFLETDMNKEVLWRREKPVSKYDCSPDVVKWTDSKVNGELVLDHGCEVCGKRFIDRSNYRQHMWTHKGKPKCQQCGIDFRSNKKMHEHNEAVHGIEIPEKSYEPNFNINKDGERMPPYAVPVLNVNNEGKDDETSPPPYTVKSITQVVVENGLEGVNMFNNVQVPLGEAELGNHLQLRPNFPTEQDYFHPMDNLNVHHLNLSSI</sequence>
<dbReference type="InterPro" id="IPR013087">
    <property type="entry name" value="Znf_C2H2_type"/>
</dbReference>
<evidence type="ECO:0000256" key="6">
    <source>
        <dbReference type="ARBA" id="ARBA00022833"/>
    </source>
</evidence>
<keyword evidence="10" id="KW-0539">Nucleus</keyword>
<feature type="compositionally biased region" description="Acidic residues" evidence="12">
    <location>
        <begin position="137"/>
        <end position="151"/>
    </location>
</feature>
<keyword evidence="3" id="KW-0479">Metal-binding</keyword>
<accession>A0ABY7DGC9</accession>
<comment type="subcellular location">
    <subcellularLocation>
        <location evidence="1">Nucleus</location>
    </subcellularLocation>
</comment>
<protein>
    <recommendedName>
        <fullName evidence="13">C2H2-type domain-containing protein</fullName>
    </recommendedName>
</protein>
<evidence type="ECO:0000259" key="13">
    <source>
        <dbReference type="PROSITE" id="PS50157"/>
    </source>
</evidence>
<evidence type="ECO:0000256" key="9">
    <source>
        <dbReference type="ARBA" id="ARBA00023163"/>
    </source>
</evidence>
<keyword evidence="5 11" id="KW-0863">Zinc-finger</keyword>
<evidence type="ECO:0000313" key="14">
    <source>
        <dbReference type="EMBL" id="WAQ96041.1"/>
    </source>
</evidence>
<dbReference type="PANTHER" id="PTHR24393:SF15">
    <property type="entry name" value="IP01243P-RELATED"/>
    <property type="match status" value="1"/>
</dbReference>
<keyword evidence="8" id="KW-0238">DNA-binding</keyword>
<evidence type="ECO:0000256" key="10">
    <source>
        <dbReference type="ARBA" id="ARBA00023242"/>
    </source>
</evidence>